<dbReference type="eggNOG" id="KOG2500">
    <property type="taxonomic scope" value="Eukaryota"/>
</dbReference>
<dbReference type="FunCoup" id="D8TR11">
    <property type="interactions" value="214"/>
</dbReference>
<dbReference type="OrthoDB" id="10265489at2759"/>
<dbReference type="AlphaFoldDB" id="D8TR11"/>
<dbReference type="InParanoid" id="D8TR11"/>
<organism evidence="4">
    <name type="scientific">Volvox carteri f. nagariensis</name>
    <dbReference type="NCBI Taxonomy" id="3068"/>
    <lineage>
        <taxon>Eukaryota</taxon>
        <taxon>Viridiplantae</taxon>
        <taxon>Chlorophyta</taxon>
        <taxon>core chlorophytes</taxon>
        <taxon>Chlorophyceae</taxon>
        <taxon>CS clade</taxon>
        <taxon>Chlamydomonadales</taxon>
        <taxon>Volvocaceae</taxon>
        <taxon>Volvox</taxon>
    </lineage>
</organism>
<dbReference type="PANTHER" id="PTHR12847">
    <property type="entry name" value="ATP-BINDING CASSETTE ABC TRANSPORTER-RELATED"/>
    <property type="match status" value="1"/>
</dbReference>
<dbReference type="InterPro" id="IPR011993">
    <property type="entry name" value="PH-like_dom_sf"/>
</dbReference>
<protein>
    <recommendedName>
        <fullName evidence="2">NECAP PHear domain-containing protein</fullName>
    </recommendedName>
</protein>
<dbReference type="SUPFAM" id="SSF50729">
    <property type="entry name" value="PH domain-like"/>
    <property type="match status" value="1"/>
</dbReference>
<name>D8TR11_VOLCA</name>
<dbReference type="InterPro" id="IPR012466">
    <property type="entry name" value="NECAP_PHear"/>
</dbReference>
<keyword evidence="4" id="KW-1185">Reference proteome</keyword>
<proteinExistence type="predicted"/>
<dbReference type="STRING" id="3068.D8TR11"/>
<evidence type="ECO:0000259" key="2">
    <source>
        <dbReference type="Pfam" id="PF07933"/>
    </source>
</evidence>
<dbReference type="CDD" id="cd13228">
    <property type="entry name" value="PHear_NECAP"/>
    <property type="match status" value="1"/>
</dbReference>
<dbReference type="RefSeq" id="XP_002948875.1">
    <property type="nucleotide sequence ID" value="XM_002948829.1"/>
</dbReference>
<feature type="region of interest" description="Disordered" evidence="1">
    <location>
        <begin position="218"/>
        <end position="270"/>
    </location>
</feature>
<feature type="domain" description="NECAP PHear" evidence="2">
    <location>
        <begin position="23"/>
        <end position="186"/>
    </location>
</feature>
<dbReference type="Pfam" id="PF07933">
    <property type="entry name" value="DUF1681"/>
    <property type="match status" value="1"/>
</dbReference>
<gene>
    <name evidence="3" type="ORF">VOLCADRAFT_104068</name>
</gene>
<accession>D8TR11</accession>
<dbReference type="GO" id="GO:0030125">
    <property type="term" value="C:clathrin vesicle coat"/>
    <property type="evidence" value="ECO:0007669"/>
    <property type="project" value="TreeGrafter"/>
</dbReference>
<dbReference type="KEGG" id="vcn:VOLCADRAFT_104068"/>
<dbReference type="PANTHER" id="PTHR12847:SF9">
    <property type="entry name" value="NECAP-LIKE PROTEIN CG9132"/>
    <property type="match status" value="1"/>
</dbReference>
<dbReference type="EMBL" id="GL378332">
    <property type="protein sequence ID" value="EFJ50255.1"/>
    <property type="molecule type" value="Genomic_DNA"/>
</dbReference>
<sequence>MASKSRLAKVSLPTDAEPAAELVQWSCREGYVYVPIPPAGSAGHRADKWDVDKWFKALKVELVASGDNMTVRLNDQETGELFAECPLPSDGTPLTTAVEPVVDSSRYFVLRVVDKETGKHAFIGLGFRERNDASGFTTGLDEYRKYLRRKQEAEAMKADFERQESGEGGQHRDYSLKENIVIPLKIGSTKRHEGEGTGAGLSGSKAAEVVVQGVGALKLAPPPAVSKATNGRVAGRSAASTAGQAAVPASGTADSDDTNEWGDFTSSPAS</sequence>
<evidence type="ECO:0000256" key="1">
    <source>
        <dbReference type="SAM" id="MobiDB-lite"/>
    </source>
</evidence>
<dbReference type="Gene3D" id="2.30.29.30">
    <property type="entry name" value="Pleckstrin-homology domain (PH domain)/Phosphotyrosine-binding domain (PTB)"/>
    <property type="match status" value="1"/>
</dbReference>
<evidence type="ECO:0000313" key="4">
    <source>
        <dbReference type="Proteomes" id="UP000001058"/>
    </source>
</evidence>
<dbReference type="Proteomes" id="UP000001058">
    <property type="component" value="Unassembled WGS sequence"/>
</dbReference>
<evidence type="ECO:0000313" key="3">
    <source>
        <dbReference type="EMBL" id="EFJ50255.1"/>
    </source>
</evidence>
<dbReference type="GeneID" id="9623445"/>
<dbReference type="GO" id="GO:0006897">
    <property type="term" value="P:endocytosis"/>
    <property type="evidence" value="ECO:0007669"/>
    <property type="project" value="InterPro"/>
</dbReference>
<reference evidence="3 4" key="1">
    <citation type="journal article" date="2010" name="Science">
        <title>Genomic analysis of organismal complexity in the multicellular green alga Volvox carteri.</title>
        <authorList>
            <person name="Prochnik S.E."/>
            <person name="Umen J."/>
            <person name="Nedelcu A.M."/>
            <person name="Hallmann A."/>
            <person name="Miller S.M."/>
            <person name="Nishii I."/>
            <person name="Ferris P."/>
            <person name="Kuo A."/>
            <person name="Mitros T."/>
            <person name="Fritz-Laylin L.K."/>
            <person name="Hellsten U."/>
            <person name="Chapman J."/>
            <person name="Simakov O."/>
            <person name="Rensing S.A."/>
            <person name="Terry A."/>
            <person name="Pangilinan J."/>
            <person name="Kapitonov V."/>
            <person name="Jurka J."/>
            <person name="Salamov A."/>
            <person name="Shapiro H."/>
            <person name="Schmutz J."/>
            <person name="Grimwood J."/>
            <person name="Lindquist E."/>
            <person name="Lucas S."/>
            <person name="Grigoriev I.V."/>
            <person name="Schmitt R."/>
            <person name="Kirk D."/>
            <person name="Rokhsar D.S."/>
        </authorList>
    </citation>
    <scope>NUCLEOTIDE SEQUENCE [LARGE SCALE GENOMIC DNA]</scope>
    <source>
        <strain evidence="4">f. Nagariensis / Eve</strain>
    </source>
</reference>